<comment type="subcellular location">
    <subcellularLocation>
        <location evidence="1">Plastid</location>
        <location evidence="1">Chloroplast</location>
    </subcellularLocation>
</comment>
<name>A0AAD8HKT1_9APIA</name>
<comment type="similarity">
    <text evidence="2">Belongs to the AB hydrolase superfamily. Lipase family.</text>
</comment>
<organism evidence="11 12">
    <name type="scientific">Heracleum sosnowskyi</name>
    <dbReference type="NCBI Taxonomy" id="360622"/>
    <lineage>
        <taxon>Eukaryota</taxon>
        <taxon>Viridiplantae</taxon>
        <taxon>Streptophyta</taxon>
        <taxon>Embryophyta</taxon>
        <taxon>Tracheophyta</taxon>
        <taxon>Spermatophyta</taxon>
        <taxon>Magnoliopsida</taxon>
        <taxon>eudicotyledons</taxon>
        <taxon>Gunneridae</taxon>
        <taxon>Pentapetalae</taxon>
        <taxon>asterids</taxon>
        <taxon>campanulids</taxon>
        <taxon>Apiales</taxon>
        <taxon>Apiaceae</taxon>
        <taxon>Apioideae</taxon>
        <taxon>apioid superclade</taxon>
        <taxon>Tordylieae</taxon>
        <taxon>Tordyliinae</taxon>
        <taxon>Heracleum</taxon>
    </lineage>
</organism>
<dbReference type="SUPFAM" id="SSF53474">
    <property type="entry name" value="alpha/beta-Hydrolases"/>
    <property type="match status" value="1"/>
</dbReference>
<keyword evidence="4" id="KW-0934">Plastid</keyword>
<proteinExistence type="inferred from homology"/>
<keyword evidence="12" id="KW-1185">Reference proteome</keyword>
<comment type="catalytic activity">
    <reaction evidence="9">
        <text>a 1,2-diacyl-3-O-[alpha-D-galactosyl-(1-&gt;6)-beta-D-galactosyl]-sn-glycerol + H2O = acyl-3-O-[alpha-D-galactosyl-(1-&gt;6)-beta-D-galactosyl]-sn-glycerol + a fatty acid + H(+)</text>
        <dbReference type="Rhea" id="RHEA:48372"/>
        <dbReference type="ChEBI" id="CHEBI:15377"/>
        <dbReference type="ChEBI" id="CHEBI:15378"/>
        <dbReference type="ChEBI" id="CHEBI:28396"/>
        <dbReference type="ChEBI" id="CHEBI:28868"/>
        <dbReference type="ChEBI" id="CHEBI:90310"/>
    </reaction>
    <physiologicalReaction direction="left-to-right" evidence="9">
        <dbReference type="Rhea" id="RHEA:48373"/>
    </physiologicalReaction>
</comment>
<dbReference type="Proteomes" id="UP001237642">
    <property type="component" value="Unassembled WGS sequence"/>
</dbReference>
<evidence type="ECO:0000313" key="11">
    <source>
        <dbReference type="EMBL" id="KAK1369127.1"/>
    </source>
</evidence>
<keyword evidence="7" id="KW-0442">Lipid degradation</keyword>
<feature type="domain" description="Fungal lipase-type" evidence="10">
    <location>
        <begin position="172"/>
        <end position="328"/>
    </location>
</feature>
<keyword evidence="5" id="KW-0378">Hydrolase</keyword>
<gene>
    <name evidence="11" type="ORF">POM88_035219</name>
</gene>
<reference evidence="11" key="1">
    <citation type="submission" date="2023-02" db="EMBL/GenBank/DDBJ databases">
        <title>Genome of toxic invasive species Heracleum sosnowskyi carries increased number of genes despite the absence of recent whole-genome duplications.</title>
        <authorList>
            <person name="Schelkunov M."/>
            <person name="Shtratnikova V."/>
            <person name="Makarenko M."/>
            <person name="Klepikova A."/>
            <person name="Omelchenko D."/>
            <person name="Novikova G."/>
            <person name="Obukhova E."/>
            <person name="Bogdanov V."/>
            <person name="Penin A."/>
            <person name="Logacheva M."/>
        </authorList>
    </citation>
    <scope>NUCLEOTIDE SEQUENCE</scope>
    <source>
        <strain evidence="11">Hsosn_3</strain>
        <tissue evidence="11">Leaf</tissue>
    </source>
</reference>
<evidence type="ECO:0000259" key="10">
    <source>
        <dbReference type="Pfam" id="PF01764"/>
    </source>
</evidence>
<dbReference type="FunFam" id="3.40.50.1820:FF:000106">
    <property type="entry name" value="Galactolipase DONGLE, chloroplastic"/>
    <property type="match status" value="1"/>
</dbReference>
<evidence type="ECO:0000256" key="2">
    <source>
        <dbReference type="ARBA" id="ARBA00010701"/>
    </source>
</evidence>
<dbReference type="PANTHER" id="PTHR31403:SF4">
    <property type="entry name" value="PHOSPHOLIPASE A1-IALPHA2, CHLOROPLASTIC"/>
    <property type="match status" value="1"/>
</dbReference>
<keyword evidence="3" id="KW-0150">Chloroplast</keyword>
<dbReference type="PANTHER" id="PTHR31403">
    <property type="entry name" value="PHOSPHOLIPASE A1-IBETA2, CHLOROPLASTIC"/>
    <property type="match status" value="1"/>
</dbReference>
<dbReference type="EMBL" id="JAUIZM010000008">
    <property type="protein sequence ID" value="KAK1369127.1"/>
    <property type="molecule type" value="Genomic_DNA"/>
</dbReference>
<comment type="caution">
    <text evidence="11">The sequence shown here is derived from an EMBL/GenBank/DDBJ whole genome shotgun (WGS) entry which is preliminary data.</text>
</comment>
<evidence type="ECO:0000256" key="7">
    <source>
        <dbReference type="ARBA" id="ARBA00022963"/>
    </source>
</evidence>
<evidence type="ECO:0000256" key="3">
    <source>
        <dbReference type="ARBA" id="ARBA00022528"/>
    </source>
</evidence>
<evidence type="ECO:0000256" key="4">
    <source>
        <dbReference type="ARBA" id="ARBA00022640"/>
    </source>
</evidence>
<sequence>MLMSVVNMANLHKSFHSLPSLRPSASSLQHTSNKTFTGSRRIETKGAQTKRTLSLVHSWRQIQGFNDWENLIEPLNPILQQEIIRYGEFAAACYKAFDLDPSSKRYLKCKYGKCTMLENVGMKDSGYSVTKYVYVTPDIDFPSQDNCGRWIGYVAVSTDEETKRLGRRDFLFAFRGTVSYPEWLVNLMHSLVLARFDPNDPRSDVKVEAGFLSLYTSGGKDNKFTSGSCREQLLSEVQRLLNKYEGEEISITLAGHSMGSSLALLFAYDISELELNRDVSNNVIPITVFSFAGPRVGNLGFKKRCEELGISVLRIVNSKDPITKMPGIFLNENSSLFGGKFELPWSCSCYVHVGVEIALDFFVMDKPICVHDLETYIEFLKCPKLLEMQDQGTDFVEEFIANVQSKYCRCWRNAAKSMVNINAFSTFVCYWWIAAFVNVHLSGYISC</sequence>
<dbReference type="AlphaFoldDB" id="A0AAD8HKT1"/>
<dbReference type="GO" id="GO:0008970">
    <property type="term" value="F:phospholipase A1 activity"/>
    <property type="evidence" value="ECO:0007669"/>
    <property type="project" value="TreeGrafter"/>
</dbReference>
<reference evidence="11" key="2">
    <citation type="submission" date="2023-05" db="EMBL/GenBank/DDBJ databases">
        <authorList>
            <person name="Schelkunov M.I."/>
        </authorList>
    </citation>
    <scope>NUCLEOTIDE SEQUENCE</scope>
    <source>
        <strain evidence="11">Hsosn_3</strain>
        <tissue evidence="11">Leaf</tissue>
    </source>
</reference>
<evidence type="ECO:0000256" key="9">
    <source>
        <dbReference type="ARBA" id="ARBA00048139"/>
    </source>
</evidence>
<dbReference type="GO" id="GO:0009695">
    <property type="term" value="P:jasmonic acid biosynthetic process"/>
    <property type="evidence" value="ECO:0007669"/>
    <property type="project" value="TreeGrafter"/>
</dbReference>
<evidence type="ECO:0000313" key="12">
    <source>
        <dbReference type="Proteomes" id="UP001237642"/>
    </source>
</evidence>
<evidence type="ECO:0000256" key="8">
    <source>
        <dbReference type="ARBA" id="ARBA00023098"/>
    </source>
</evidence>
<keyword evidence="6" id="KW-0809">Transit peptide</keyword>
<evidence type="ECO:0000256" key="5">
    <source>
        <dbReference type="ARBA" id="ARBA00022801"/>
    </source>
</evidence>
<dbReference type="Pfam" id="PF01764">
    <property type="entry name" value="Lipase_3"/>
    <property type="match status" value="1"/>
</dbReference>
<protein>
    <submittedName>
        <fullName evidence="11">Galactolipase DONGLE, chloroplastic</fullName>
    </submittedName>
</protein>
<dbReference type="GO" id="GO:0016042">
    <property type="term" value="P:lipid catabolic process"/>
    <property type="evidence" value="ECO:0007669"/>
    <property type="project" value="UniProtKB-KW"/>
</dbReference>
<dbReference type="CDD" id="cd00519">
    <property type="entry name" value="Lipase_3"/>
    <property type="match status" value="1"/>
</dbReference>
<dbReference type="InterPro" id="IPR029058">
    <property type="entry name" value="AB_hydrolase_fold"/>
</dbReference>
<keyword evidence="8" id="KW-0443">Lipid metabolism</keyword>
<dbReference type="InterPro" id="IPR002921">
    <property type="entry name" value="Fungal_lipase-type"/>
</dbReference>
<evidence type="ECO:0000256" key="6">
    <source>
        <dbReference type="ARBA" id="ARBA00022946"/>
    </source>
</evidence>
<evidence type="ECO:0000256" key="1">
    <source>
        <dbReference type="ARBA" id="ARBA00004229"/>
    </source>
</evidence>
<accession>A0AAD8HKT1</accession>
<dbReference type="GO" id="GO:0009507">
    <property type="term" value="C:chloroplast"/>
    <property type="evidence" value="ECO:0007669"/>
    <property type="project" value="UniProtKB-SubCell"/>
</dbReference>
<dbReference type="GO" id="GO:0047714">
    <property type="term" value="F:galactolipase activity"/>
    <property type="evidence" value="ECO:0007669"/>
    <property type="project" value="UniProtKB-ARBA"/>
</dbReference>
<dbReference type="Gene3D" id="3.40.50.1820">
    <property type="entry name" value="alpha/beta hydrolase"/>
    <property type="match status" value="1"/>
</dbReference>